<feature type="transmembrane region" description="Helical" evidence="2">
    <location>
        <begin position="181"/>
        <end position="200"/>
    </location>
</feature>
<feature type="transmembrane region" description="Helical" evidence="2">
    <location>
        <begin position="136"/>
        <end position="156"/>
    </location>
</feature>
<evidence type="ECO:0000313" key="3">
    <source>
        <dbReference type="EMBL" id="CEM47582.1"/>
    </source>
</evidence>
<feature type="compositionally biased region" description="Acidic residues" evidence="1">
    <location>
        <begin position="1635"/>
        <end position="1647"/>
    </location>
</feature>
<feature type="transmembrane region" description="Helical" evidence="2">
    <location>
        <begin position="434"/>
        <end position="454"/>
    </location>
</feature>
<organism evidence="3">
    <name type="scientific">Chromera velia CCMP2878</name>
    <dbReference type="NCBI Taxonomy" id="1169474"/>
    <lineage>
        <taxon>Eukaryota</taxon>
        <taxon>Sar</taxon>
        <taxon>Alveolata</taxon>
        <taxon>Colpodellida</taxon>
        <taxon>Chromeraceae</taxon>
        <taxon>Chromera</taxon>
    </lineage>
</organism>
<feature type="transmembrane region" description="Helical" evidence="2">
    <location>
        <begin position="256"/>
        <end position="279"/>
    </location>
</feature>
<feature type="compositionally biased region" description="Acidic residues" evidence="1">
    <location>
        <begin position="1460"/>
        <end position="1469"/>
    </location>
</feature>
<feature type="compositionally biased region" description="Basic and acidic residues" evidence="1">
    <location>
        <begin position="1470"/>
        <end position="1480"/>
    </location>
</feature>
<feature type="region of interest" description="Disordered" evidence="1">
    <location>
        <begin position="1460"/>
        <end position="1498"/>
    </location>
</feature>
<feature type="compositionally biased region" description="Polar residues" evidence="1">
    <location>
        <begin position="1080"/>
        <end position="1095"/>
    </location>
</feature>
<dbReference type="EMBL" id="CDMZ01003787">
    <property type="protein sequence ID" value="CEM47582.1"/>
    <property type="molecule type" value="Genomic_DNA"/>
</dbReference>
<protein>
    <recommendedName>
        <fullName evidence="4">TRP C-terminal domain-containing protein</fullName>
    </recommendedName>
</protein>
<proteinExistence type="predicted"/>
<dbReference type="PANTHER" id="PTHR11319:SF35">
    <property type="entry name" value="OUTER MEMBRANE PROTEIN PMPC-RELATED"/>
    <property type="match status" value="1"/>
</dbReference>
<feature type="compositionally biased region" description="Basic and acidic residues" evidence="1">
    <location>
        <begin position="1603"/>
        <end position="1622"/>
    </location>
</feature>
<keyword evidence="2" id="KW-0812">Transmembrane</keyword>
<name>A0A0G4HTG5_9ALVE</name>
<sequence>MFGNEKELQSDGTLMTTTTMAAATTRRLQTDTQQQQPQQQLGVTERVFESGQHARPKPEPGYILAQTFPTAVIVSYPIGQTCLKTAFTESADGTAQTNVTCADGMRGPVCSQCDVGFYRTTPDGLCQRCVSMVLQIAYAALGFLALQVMVIFYTAMNSVPLEDDEKTHVVAIHQSTQPCSVLLNFMSLIGFIGMINISSLELPENFPSIDELIPGIPSINGVLSTDCILEPLLLAAGYPQDEAFIILKIGNTLKMVVSGLFLTLFGASIVFGTACLKSYRRFEAKRHRRRLHKAGHPIEGDDLTEGGLGWGSVSGHPGEFAGLLEDEMDEGEGNTNRGAMSTRSNRSIWGNVELFKSKEEAQKEKEIVKARGNQEREQDRRMRAAALSESQQRQLIRLQIWRRWNQRVLGIWRYDFPVPPQVTEPKGFREFRRLLRCLMEDMISVYIVLFFLTFEGSLEELLGVLRCEPLAEGLETRVASAPSVSYTDEVYIRWSGIAATAMVLLGIVIPLLMGVALMTELHRLRLESNRPLRANFRRRFGFLIQGFRPGFEYWELTIIIRKLLLQLCLAFYLGENANMRLSQAVWLAVFSFLVQSRLRPFNSQDNDILNQLESQALAFWLLSLVLFQMLVMETMTSLQNLAVLAIILALNGTFLVRIGGVIATGYVLDFCLFFREIDKASDPSAVLPIAFIRVPFLWVVPVIKKVMRPVESLIDNMVSKDTLQLVDSEEASRGSLDEAKSAAESGGALTEASVSISTFLLARCGKVFEGNRGISKEESRETLLEIDSVVSDILVKWDTELASNRRKEVGSALSNRPPSFRNQMASIRRLPSFGAKISRRSIHPGSSSKKRRTIAQGTQMNVEMGLEAKEDKWKKFEPPEFFDEFLFRWAVVCSQRLVADEELAASAEGVNDLDELLWIAQRLLRPPVEAKDDHPFVKEDTAEGSVGTDNKTTGGVPVEEEETEGENGDAAHDRFISGRAEVGEQSEVVSLTGAESAKKTKTAVAPLTRRGAFDIAGERWDPLCRDEQAVAALTWADRSFVPVTGAEKGSPFGKPASLSPTKEKKDQSFVSRRSVGYSPDSGQSKRNSGGRSRQSAGAEFRIDIAELKEKRKGGKGTDVEAPRRLSSSSSIYNAPETLPSTNSFLRFLKSVRLMGGGKGSIGRDESSPSFFGSDFSPSSVRDDSSFVSSSSSSSGRVFGCVVPERLKRSGFPLRPSQLQKVGEAFFSFGQNSALLESATDLDNVLRALRTFLYIHPVVVLWHYLCFMGVKRQLLNKAAMGVVARWIRYLRDRVARPAVNPPMPGLHDASASLSLSEEEKRSQSAGGSSSESLGSNVLDVGIEVWRSAVKMALTAARDQAKTRGVRPNFRFVEDVFIRKRTIREGEEPYMLSDFAFVELALSDHFGMTHSRRGNEAGEYEVDSVHGLVLECWLPLAPGARLTEEFEEETADRLNFQNLFGEMDEDEEEEEGRISDESKQWEGRPFAAGGGEDEAYSVSASNPDAVVAFQPERVESPPANPDASPEGSSEEEEEEEEDDDEEGEEEEEEKETEVVPVREEEEEEEEEEEQKGGVGLCIPPAGLSAMQLYDGVALGTRSRLPTFRSHAEGSSRPFRLKEETERVNRGAANITTIDRESSEEEANKEEEQS</sequence>
<keyword evidence="2" id="KW-1133">Transmembrane helix</keyword>
<reference evidence="3" key="1">
    <citation type="submission" date="2014-11" db="EMBL/GenBank/DDBJ databases">
        <authorList>
            <person name="Otto D Thomas"/>
            <person name="Naeem Raeece"/>
        </authorList>
    </citation>
    <scope>NUCLEOTIDE SEQUENCE</scope>
</reference>
<feature type="region of interest" description="Disordered" evidence="1">
    <location>
        <begin position="1510"/>
        <end position="1579"/>
    </location>
</feature>
<accession>A0A0G4HTG5</accession>
<gene>
    <name evidence="3" type="ORF">Cvel_8407</name>
</gene>
<dbReference type="PANTHER" id="PTHR11319">
    <property type="entry name" value="G PROTEIN-COUPLED RECEPTOR-RELATED"/>
    <property type="match status" value="1"/>
</dbReference>
<feature type="transmembrane region" description="Helical" evidence="2">
    <location>
        <begin position="491"/>
        <end position="517"/>
    </location>
</feature>
<feature type="compositionally biased region" description="Acidic residues" evidence="1">
    <location>
        <begin position="958"/>
        <end position="967"/>
    </location>
</feature>
<evidence type="ECO:0008006" key="4">
    <source>
        <dbReference type="Google" id="ProtNLM"/>
    </source>
</evidence>
<feature type="compositionally biased region" description="Basic and acidic residues" evidence="1">
    <location>
        <begin position="931"/>
        <end position="941"/>
    </location>
</feature>
<dbReference type="PhylomeDB" id="A0A0G4HTG5"/>
<feature type="compositionally biased region" description="Acidic residues" evidence="1">
    <location>
        <begin position="1557"/>
        <end position="1567"/>
    </location>
</feature>
<feature type="region of interest" description="Disordered" evidence="1">
    <location>
        <begin position="1596"/>
        <end position="1647"/>
    </location>
</feature>
<evidence type="ECO:0000256" key="1">
    <source>
        <dbReference type="SAM" id="MobiDB-lite"/>
    </source>
</evidence>
<dbReference type="VEuPathDB" id="CryptoDB:Cvel_8407"/>
<feature type="transmembrane region" description="Helical" evidence="2">
    <location>
        <begin position="641"/>
        <end position="673"/>
    </location>
</feature>
<feature type="region of interest" description="Disordered" evidence="1">
    <location>
        <begin position="931"/>
        <end position="969"/>
    </location>
</feature>
<evidence type="ECO:0000256" key="2">
    <source>
        <dbReference type="SAM" id="Phobius"/>
    </source>
</evidence>
<feature type="compositionally biased region" description="Acidic residues" evidence="1">
    <location>
        <begin position="1526"/>
        <end position="1549"/>
    </location>
</feature>
<feature type="region of interest" description="Disordered" evidence="1">
    <location>
        <begin position="1043"/>
        <end position="1133"/>
    </location>
</feature>
<feature type="compositionally biased region" description="Basic and acidic residues" evidence="1">
    <location>
        <begin position="1100"/>
        <end position="1123"/>
    </location>
</feature>
<keyword evidence="2" id="KW-0472">Membrane</keyword>